<keyword evidence="3" id="KW-0488">Methylation</keyword>
<keyword evidence="7 9" id="KW-0807">Transducer</keyword>
<dbReference type="SUPFAM" id="SSF158472">
    <property type="entry name" value="HAMP domain-like"/>
    <property type="match status" value="1"/>
</dbReference>
<feature type="domain" description="HAMP" evidence="14">
    <location>
        <begin position="265"/>
        <end position="317"/>
    </location>
</feature>
<feature type="coiled-coil region" evidence="10">
    <location>
        <begin position="388"/>
        <end position="415"/>
    </location>
</feature>
<dbReference type="CDD" id="cd06225">
    <property type="entry name" value="HAMP"/>
    <property type="match status" value="1"/>
</dbReference>
<dbReference type="GO" id="GO:0004888">
    <property type="term" value="F:transmembrane signaling receptor activity"/>
    <property type="evidence" value="ECO:0007669"/>
    <property type="project" value="InterPro"/>
</dbReference>
<feature type="compositionally biased region" description="Low complexity" evidence="11">
    <location>
        <begin position="782"/>
        <end position="808"/>
    </location>
</feature>
<evidence type="ECO:0000256" key="10">
    <source>
        <dbReference type="SAM" id="Coils"/>
    </source>
</evidence>
<keyword evidence="5 12" id="KW-1133">Transmembrane helix</keyword>
<sequence length="826" mass="86953">MRRGRTGCAASSAEETAGPGFRRWTQAPPAQADNDGSRLPFAAPESPSVNPVTYLRRRLADLSLNRKFVVLCVLLACGVVTLSVIAARMQYLDLLDARQDRVRTQVDMGMNVLRHYAAEAASGALTREQAQAEARIALAQMHANDGVDYFFVLGPDLHMVVHPSKQGQDMHGEVDANGFEPYTAMQEAAKAGGGFTTYLTSKPGAEGDFAKVTYSALLDDWQWTLAMGVYIDDVQAEALAFTGVLTVAGAALIAIIAGLCWVIARLIARPVRAATAAAESIAAGRMDVDLEGESRDEVGRLLESMRQMRARLQAVIAAQVELQHRHEAGEISYRIDASAFAGAYAEMAEKANDLAAGHIAVQTQVADLAQRYAVGDLSEDMPELPGEKAALTEAMRTTKRNLAAINDEIQRLAGAAARGDFGARGDEGRYDYAFRDMVAALNALMQEADAGLTDVGRVMSAIAEGDLTRRVDRAYQGAFGRLAADANRTAEQLTGIVRGIKGSVDSINTASGEIASGNQDLSGRTEEQAASLEETASSMEELTSTVRQNAENARQANQLAQGAGEVAVNGGRVVEEVVTTMGAISESSKKIADIIGVIDGIAFQTNILALNAAVEAARAGEQGRGFAVVASEVRSLAGRSADAAKEIKALIADSSEKVELGSELVNRAGATMTEIVSSVKRVTDIMGEITAASAEQSAGIEQVNRTVTQLDETTQQNAALVEEASAAARSLEEQAGELAASVAVFRVEQAVQQAATAAPRTAAPAKAGKVDSAKAIKPAQPARPADAAVPKTAAPATNAKAPAAPARPVVRRPEPVLADDGDWQEF</sequence>
<proteinExistence type="inferred from homology"/>
<reference evidence="15 16" key="1">
    <citation type="journal article" date="2021" name="Microbiol. Resour. Announc.">
        <title>Draft Genome Sequence of Coralloluteibacterium stylophorae LMG 29479T.</title>
        <authorList>
            <person name="Karlyshev A.V."/>
            <person name="Kudryashova E.B."/>
            <person name="Ariskina E.V."/>
            <person name="Conroy A.P."/>
            <person name="Abidueva E.Y."/>
        </authorList>
    </citation>
    <scope>NUCLEOTIDE SEQUENCE [LARGE SCALE GENOMIC DNA]</scope>
    <source>
        <strain evidence="15 16">LMG 29479</strain>
    </source>
</reference>
<feature type="domain" description="HAMP" evidence="14">
    <location>
        <begin position="452"/>
        <end position="498"/>
    </location>
</feature>
<evidence type="ECO:0000256" key="2">
    <source>
        <dbReference type="ARBA" id="ARBA00022475"/>
    </source>
</evidence>
<dbReference type="PROSITE" id="PS50885">
    <property type="entry name" value="HAMP"/>
    <property type="match status" value="2"/>
</dbReference>
<dbReference type="Proteomes" id="UP000675747">
    <property type="component" value="Unassembled WGS sequence"/>
</dbReference>
<dbReference type="Pfam" id="PF18947">
    <property type="entry name" value="HAMP_2"/>
    <property type="match status" value="1"/>
</dbReference>
<evidence type="ECO:0000256" key="3">
    <source>
        <dbReference type="ARBA" id="ARBA00022481"/>
    </source>
</evidence>
<gene>
    <name evidence="15" type="ORF">KB893_008920</name>
</gene>
<comment type="caution">
    <text evidence="15">The sequence shown here is derived from an EMBL/GenBank/DDBJ whole genome shotgun (WGS) entry which is preliminary data.</text>
</comment>
<keyword evidence="16" id="KW-1185">Reference proteome</keyword>
<keyword evidence="10" id="KW-0175">Coiled coil</keyword>
<dbReference type="PRINTS" id="PR00260">
    <property type="entry name" value="CHEMTRNSDUCR"/>
</dbReference>
<dbReference type="PANTHER" id="PTHR43531">
    <property type="entry name" value="PROTEIN ICFG"/>
    <property type="match status" value="1"/>
</dbReference>
<evidence type="ECO:0000256" key="9">
    <source>
        <dbReference type="PROSITE-ProRule" id="PRU00284"/>
    </source>
</evidence>
<dbReference type="InterPro" id="IPR004090">
    <property type="entry name" value="Chemotax_Me-accpt_rcpt"/>
</dbReference>
<dbReference type="CDD" id="cd11386">
    <property type="entry name" value="MCP_signal"/>
    <property type="match status" value="1"/>
</dbReference>
<evidence type="ECO:0000313" key="15">
    <source>
        <dbReference type="EMBL" id="MBS7457258.1"/>
    </source>
</evidence>
<dbReference type="EMBL" id="JAGQFT020000005">
    <property type="protein sequence ID" value="MBS7457258.1"/>
    <property type="molecule type" value="Genomic_DNA"/>
</dbReference>
<dbReference type="Gene3D" id="1.20.120.1530">
    <property type="match status" value="1"/>
</dbReference>
<dbReference type="Pfam" id="PF18575">
    <property type="entry name" value="HAMP_N3"/>
    <property type="match status" value="1"/>
</dbReference>
<evidence type="ECO:0000256" key="4">
    <source>
        <dbReference type="ARBA" id="ARBA00022692"/>
    </source>
</evidence>
<comment type="subcellular location">
    <subcellularLocation>
        <location evidence="1">Cell membrane</location>
        <topology evidence="1">Multi-pass membrane protein</topology>
    </subcellularLocation>
</comment>
<evidence type="ECO:0000256" key="6">
    <source>
        <dbReference type="ARBA" id="ARBA00023136"/>
    </source>
</evidence>
<evidence type="ECO:0000259" key="14">
    <source>
        <dbReference type="PROSITE" id="PS50885"/>
    </source>
</evidence>
<feature type="transmembrane region" description="Helical" evidence="12">
    <location>
        <begin position="68"/>
        <end position="87"/>
    </location>
</feature>
<evidence type="ECO:0000256" key="7">
    <source>
        <dbReference type="ARBA" id="ARBA00023224"/>
    </source>
</evidence>
<dbReference type="Pfam" id="PF00015">
    <property type="entry name" value="MCPsignal"/>
    <property type="match status" value="1"/>
</dbReference>
<evidence type="ECO:0000259" key="13">
    <source>
        <dbReference type="PROSITE" id="PS50111"/>
    </source>
</evidence>
<evidence type="ECO:0000256" key="5">
    <source>
        <dbReference type="ARBA" id="ARBA00022989"/>
    </source>
</evidence>
<evidence type="ECO:0000256" key="12">
    <source>
        <dbReference type="SAM" id="Phobius"/>
    </source>
</evidence>
<name>A0AAP2CAI2_9GAMM</name>
<evidence type="ECO:0000256" key="8">
    <source>
        <dbReference type="ARBA" id="ARBA00029447"/>
    </source>
</evidence>
<dbReference type="Pfam" id="PF00672">
    <property type="entry name" value="HAMP"/>
    <property type="match status" value="1"/>
</dbReference>
<dbReference type="AlphaFoldDB" id="A0AAP2CAI2"/>
<dbReference type="PANTHER" id="PTHR43531:SF14">
    <property type="entry name" value="METHYL-ACCEPTING CHEMOTAXIS PROTEIN I-RELATED"/>
    <property type="match status" value="1"/>
</dbReference>
<dbReference type="GO" id="GO:0005886">
    <property type="term" value="C:plasma membrane"/>
    <property type="evidence" value="ECO:0007669"/>
    <property type="project" value="UniProtKB-SubCell"/>
</dbReference>
<dbReference type="Gene3D" id="3.30.450.20">
    <property type="entry name" value="PAS domain"/>
    <property type="match status" value="1"/>
</dbReference>
<dbReference type="SMART" id="SM00304">
    <property type="entry name" value="HAMP"/>
    <property type="match status" value="3"/>
</dbReference>
<dbReference type="InterPro" id="IPR051310">
    <property type="entry name" value="MCP_chemotaxis"/>
</dbReference>
<dbReference type="SUPFAM" id="SSF58104">
    <property type="entry name" value="Methyl-accepting chemotaxis protein (MCP) signaling domain"/>
    <property type="match status" value="1"/>
</dbReference>
<dbReference type="Pfam" id="PF17200">
    <property type="entry name" value="sCache_2"/>
    <property type="match status" value="1"/>
</dbReference>
<organism evidence="15 16">
    <name type="scientific">Coralloluteibacterium stylophorae</name>
    <dbReference type="NCBI Taxonomy" id="1776034"/>
    <lineage>
        <taxon>Bacteria</taxon>
        <taxon>Pseudomonadati</taxon>
        <taxon>Pseudomonadota</taxon>
        <taxon>Gammaproteobacteria</taxon>
        <taxon>Lysobacterales</taxon>
        <taxon>Lysobacteraceae</taxon>
        <taxon>Coralloluteibacterium</taxon>
    </lineage>
</organism>
<dbReference type="Gene3D" id="1.10.287.950">
    <property type="entry name" value="Methyl-accepting chemotaxis protein"/>
    <property type="match status" value="1"/>
</dbReference>
<dbReference type="PROSITE" id="PS50111">
    <property type="entry name" value="CHEMOTAXIS_TRANSDUC_2"/>
    <property type="match status" value="1"/>
</dbReference>
<comment type="similarity">
    <text evidence="8">Belongs to the methyl-accepting chemotaxis (MCP) protein family.</text>
</comment>
<dbReference type="GO" id="GO:0006935">
    <property type="term" value="P:chemotaxis"/>
    <property type="evidence" value="ECO:0007669"/>
    <property type="project" value="InterPro"/>
</dbReference>
<keyword evidence="2" id="KW-1003">Cell membrane</keyword>
<keyword evidence="6 12" id="KW-0472">Membrane</keyword>
<feature type="region of interest" description="Disordered" evidence="11">
    <location>
        <begin position="762"/>
        <end position="826"/>
    </location>
</feature>
<evidence type="ECO:0000256" key="11">
    <source>
        <dbReference type="SAM" id="MobiDB-lite"/>
    </source>
</evidence>
<dbReference type="SMART" id="SM00283">
    <property type="entry name" value="MA"/>
    <property type="match status" value="1"/>
</dbReference>
<dbReference type="InterPro" id="IPR041395">
    <property type="entry name" value="McpB_HAMP_3rd"/>
</dbReference>
<keyword evidence="4 12" id="KW-0812">Transmembrane</keyword>
<protein>
    <submittedName>
        <fullName evidence="15">Cache domain-containing protein</fullName>
    </submittedName>
</protein>
<evidence type="ECO:0000313" key="16">
    <source>
        <dbReference type="Proteomes" id="UP000675747"/>
    </source>
</evidence>
<evidence type="ECO:0000256" key="1">
    <source>
        <dbReference type="ARBA" id="ARBA00004651"/>
    </source>
</evidence>
<dbReference type="InterPro" id="IPR003660">
    <property type="entry name" value="HAMP_dom"/>
</dbReference>
<dbReference type="GO" id="GO:0007165">
    <property type="term" value="P:signal transduction"/>
    <property type="evidence" value="ECO:0007669"/>
    <property type="project" value="UniProtKB-KW"/>
</dbReference>
<feature type="region of interest" description="Disordered" evidence="11">
    <location>
        <begin position="1"/>
        <end position="46"/>
    </location>
</feature>
<dbReference type="FunFam" id="1.10.287.950:FF:000002">
    <property type="entry name" value="Methyl-accepting chemotaxis protein"/>
    <property type="match status" value="1"/>
</dbReference>
<dbReference type="SMART" id="SM01049">
    <property type="entry name" value="Cache_2"/>
    <property type="match status" value="1"/>
</dbReference>
<feature type="compositionally biased region" description="Acidic residues" evidence="11">
    <location>
        <begin position="817"/>
        <end position="826"/>
    </location>
</feature>
<dbReference type="InterPro" id="IPR033480">
    <property type="entry name" value="sCache_2"/>
</dbReference>
<dbReference type="InterPro" id="IPR004089">
    <property type="entry name" value="MCPsignal_dom"/>
</dbReference>
<feature type="domain" description="Methyl-accepting transducer" evidence="13">
    <location>
        <begin position="503"/>
        <end position="732"/>
    </location>
</feature>
<accession>A0AAP2CAI2</accession>